<dbReference type="AlphaFoldDB" id="A0A199XPP3"/>
<protein>
    <recommendedName>
        <fullName evidence="1">Putative restriction endonuclease domain-containing protein</fullName>
    </recommendedName>
</protein>
<keyword evidence="3" id="KW-1185">Reference proteome</keyword>
<dbReference type="RefSeq" id="WP_064715958.1">
    <property type="nucleotide sequence ID" value="NZ_JMTM01000060.1"/>
</dbReference>
<dbReference type="PATRIC" id="fig|29536.5.peg.2272"/>
<dbReference type="CDD" id="cd06260">
    <property type="entry name" value="DUF820-like"/>
    <property type="match status" value="1"/>
</dbReference>
<name>A0A199XPP3_9FLAO</name>
<accession>A0A199XPP3</accession>
<organism evidence="2 3">
    <name type="scientific">Flavobacterium succinicans</name>
    <dbReference type="NCBI Taxonomy" id="29536"/>
    <lineage>
        <taxon>Bacteria</taxon>
        <taxon>Pseudomonadati</taxon>
        <taxon>Bacteroidota</taxon>
        <taxon>Flavobacteriia</taxon>
        <taxon>Flavobacteriales</taxon>
        <taxon>Flavobacteriaceae</taxon>
        <taxon>Flavobacterium</taxon>
    </lineage>
</organism>
<evidence type="ECO:0000313" key="2">
    <source>
        <dbReference type="EMBL" id="OAZ03387.1"/>
    </source>
</evidence>
<dbReference type="PANTHER" id="PTHR36558:SF1">
    <property type="entry name" value="RESTRICTION ENDONUCLEASE DOMAIN-CONTAINING PROTEIN-RELATED"/>
    <property type="match status" value="1"/>
</dbReference>
<dbReference type="Gene3D" id="3.90.1570.10">
    <property type="entry name" value="tt1808, chain A"/>
    <property type="match status" value="1"/>
</dbReference>
<feature type="domain" description="Putative restriction endonuclease" evidence="1">
    <location>
        <begin position="21"/>
        <end position="194"/>
    </location>
</feature>
<dbReference type="InterPro" id="IPR008538">
    <property type="entry name" value="Uma2"/>
</dbReference>
<proteinExistence type="predicted"/>
<sequence length="199" mass="23006">METIITDIDSLDLSKSYTYADYLTWNFKERLEILKGKVFKMSPAPSRKHQEISVELTGIFYNYFKKTPCNVYVAPFDVRLINYKKSTSDKEITTVFQPDICVICDKEKLDDRGCLGAPDLIIEILSPGNSKKEMDIKFDLYEENGVKEYWLVEPYQKSILIYTLQKNTYIGLKPIAEEGLVHSPLFPELSFNVADIFID</sequence>
<reference evidence="2 3" key="1">
    <citation type="submission" date="2016-06" db="EMBL/GenBank/DDBJ databases">
        <title>Draft genome sequence of Flavobacterium succinicans strain DD5b.</title>
        <authorList>
            <person name="Poehlein A."/>
            <person name="Daniel R."/>
            <person name="Simeonova D.D."/>
        </authorList>
    </citation>
    <scope>NUCLEOTIDE SEQUENCE [LARGE SCALE GENOMIC DNA]</scope>
    <source>
        <strain evidence="2 3">DD5b</strain>
    </source>
</reference>
<gene>
    <name evidence="2" type="ORF">FLB_21750</name>
</gene>
<dbReference type="InterPro" id="IPR011335">
    <property type="entry name" value="Restrct_endonuc-II-like"/>
</dbReference>
<dbReference type="InterPro" id="IPR012296">
    <property type="entry name" value="Nuclease_put_TT1808"/>
</dbReference>
<dbReference type="SUPFAM" id="SSF52980">
    <property type="entry name" value="Restriction endonuclease-like"/>
    <property type="match status" value="1"/>
</dbReference>
<dbReference type="EMBL" id="JMTM01000060">
    <property type="protein sequence ID" value="OAZ03387.1"/>
    <property type="molecule type" value="Genomic_DNA"/>
</dbReference>
<dbReference type="PANTHER" id="PTHR36558">
    <property type="entry name" value="GLR1098 PROTEIN"/>
    <property type="match status" value="1"/>
</dbReference>
<dbReference type="Pfam" id="PF05685">
    <property type="entry name" value="Uma2"/>
    <property type="match status" value="1"/>
</dbReference>
<dbReference type="Proteomes" id="UP000093807">
    <property type="component" value="Unassembled WGS sequence"/>
</dbReference>
<dbReference type="OrthoDB" id="9808428at2"/>
<evidence type="ECO:0000259" key="1">
    <source>
        <dbReference type="Pfam" id="PF05685"/>
    </source>
</evidence>
<comment type="caution">
    <text evidence="2">The sequence shown here is derived from an EMBL/GenBank/DDBJ whole genome shotgun (WGS) entry which is preliminary data.</text>
</comment>
<evidence type="ECO:0000313" key="3">
    <source>
        <dbReference type="Proteomes" id="UP000093807"/>
    </source>
</evidence>